<comment type="subunit">
    <text evidence="3">Monomer.</text>
</comment>
<gene>
    <name evidence="3" type="primary">bipA</name>
    <name evidence="5" type="ORF">SAMN05660706_11183</name>
</gene>
<dbReference type="InterPro" id="IPR047043">
    <property type="entry name" value="BipA_III"/>
</dbReference>
<dbReference type="FunFam" id="3.30.70.870:FF:000003">
    <property type="entry name" value="GTP-binding protein TypA"/>
    <property type="match status" value="1"/>
</dbReference>
<dbReference type="FunFam" id="2.40.50.250:FF:000001">
    <property type="entry name" value="GTP-binding protein TypA"/>
    <property type="match status" value="1"/>
</dbReference>
<dbReference type="EMBL" id="FOYM01000011">
    <property type="protein sequence ID" value="SFR05188.1"/>
    <property type="molecule type" value="Genomic_DNA"/>
</dbReference>
<dbReference type="FunFam" id="3.30.70.240:FF:000002">
    <property type="entry name" value="GTP-binding protein TypA"/>
    <property type="match status" value="1"/>
</dbReference>
<protein>
    <recommendedName>
        <fullName evidence="3">Large ribosomal subunit assembly factor BipA</fullName>
        <ecNumber evidence="3">3.6.5.-</ecNumber>
    </recommendedName>
    <alternativeName>
        <fullName evidence="3">GTP-binding protein BipA</fullName>
    </alternativeName>
</protein>
<accession>A0A1I6DIH2</accession>
<dbReference type="InterPro" id="IPR047041">
    <property type="entry name" value="BipA_GTP-bd_dom"/>
</dbReference>
<dbReference type="InterPro" id="IPR005225">
    <property type="entry name" value="Small_GTP-bd"/>
</dbReference>
<dbReference type="STRING" id="39060.SAMN05660706_11183"/>
<reference evidence="6" key="1">
    <citation type="submission" date="2016-10" db="EMBL/GenBank/DDBJ databases">
        <authorList>
            <person name="Varghese N."/>
            <person name="Submissions S."/>
        </authorList>
    </citation>
    <scope>NUCLEOTIDE SEQUENCE [LARGE SCALE GENOMIC DNA]</scope>
    <source>
        <strain evidence="6">DSM 3669</strain>
    </source>
</reference>
<dbReference type="CDD" id="cd03691">
    <property type="entry name" value="BipA_TypA_II"/>
    <property type="match status" value="1"/>
</dbReference>
<evidence type="ECO:0000313" key="6">
    <source>
        <dbReference type="Proteomes" id="UP000199584"/>
    </source>
</evidence>
<dbReference type="GO" id="GO:0019843">
    <property type="term" value="F:rRNA binding"/>
    <property type="evidence" value="ECO:0007669"/>
    <property type="project" value="UniProtKB-KW"/>
</dbReference>
<dbReference type="InterPro" id="IPR009000">
    <property type="entry name" value="Transl_B-barrel_sf"/>
</dbReference>
<proteinExistence type="inferred from homology"/>
<dbReference type="InterPro" id="IPR000640">
    <property type="entry name" value="EFG_V-like"/>
</dbReference>
<dbReference type="InterPro" id="IPR035647">
    <property type="entry name" value="EFG_III/V"/>
</dbReference>
<dbReference type="OrthoDB" id="9804431at2"/>
<evidence type="ECO:0000256" key="1">
    <source>
        <dbReference type="ARBA" id="ARBA00022741"/>
    </source>
</evidence>
<dbReference type="Gene3D" id="2.40.50.250">
    <property type="entry name" value="bipa protein"/>
    <property type="match status" value="1"/>
</dbReference>
<evidence type="ECO:0000313" key="5">
    <source>
        <dbReference type="EMBL" id="SFR05188.1"/>
    </source>
</evidence>
<comment type="similarity">
    <text evidence="3">Belongs to the TRAFAC class translation factor GTPase superfamily. Classic translation factor GTPase family. BipA subfamily.</text>
</comment>
<dbReference type="CDD" id="cd01891">
    <property type="entry name" value="TypA_BipA"/>
    <property type="match status" value="1"/>
</dbReference>
<dbReference type="PROSITE" id="PS51722">
    <property type="entry name" value="G_TR_2"/>
    <property type="match status" value="1"/>
</dbReference>
<evidence type="ECO:0000256" key="2">
    <source>
        <dbReference type="ARBA" id="ARBA00023134"/>
    </source>
</evidence>
<dbReference type="EC" id="3.6.5.-" evidence="3"/>
<dbReference type="FunFam" id="3.40.50.300:FF:000055">
    <property type="entry name" value="GTP-binding protein TypA"/>
    <property type="match status" value="1"/>
</dbReference>
<keyword evidence="3" id="KW-0694">RNA-binding</keyword>
<keyword evidence="1 3" id="KW-0547">Nucleotide-binding</keyword>
<dbReference type="InterPro" id="IPR000795">
    <property type="entry name" value="T_Tr_GTP-bd_dom"/>
</dbReference>
<dbReference type="Pfam" id="PF03144">
    <property type="entry name" value="GTP_EFTU_D2"/>
    <property type="match status" value="1"/>
</dbReference>
<comment type="subcellular location">
    <subcellularLocation>
        <location evidence="3">Cytoplasm</location>
    </subcellularLocation>
    <text evidence="3">Binds to ribosomes.</text>
</comment>
<dbReference type="InterPro" id="IPR041095">
    <property type="entry name" value="EFG_II"/>
</dbReference>
<dbReference type="AlphaFoldDB" id="A0A1I6DIH2"/>
<dbReference type="Gene3D" id="2.40.30.10">
    <property type="entry name" value="Translation factors"/>
    <property type="match status" value="1"/>
</dbReference>
<dbReference type="GO" id="GO:0005829">
    <property type="term" value="C:cytosol"/>
    <property type="evidence" value="ECO:0007669"/>
    <property type="project" value="TreeGrafter"/>
</dbReference>
<keyword evidence="3" id="KW-0963">Cytoplasm</keyword>
<dbReference type="InterPro" id="IPR042116">
    <property type="entry name" value="TypA/BipA_C"/>
</dbReference>
<dbReference type="NCBIfam" id="TIGR01394">
    <property type="entry name" value="TypA_BipA"/>
    <property type="match status" value="1"/>
</dbReference>
<dbReference type="InterPro" id="IPR031157">
    <property type="entry name" value="G_TR_CS"/>
</dbReference>
<dbReference type="Pfam" id="PF21018">
    <property type="entry name" value="BipA_C"/>
    <property type="match status" value="1"/>
</dbReference>
<dbReference type="GO" id="GO:1990904">
    <property type="term" value="C:ribonucleoprotein complex"/>
    <property type="evidence" value="ECO:0007669"/>
    <property type="project" value="TreeGrafter"/>
</dbReference>
<dbReference type="CDD" id="cd03710">
    <property type="entry name" value="BipA_TypA_C"/>
    <property type="match status" value="1"/>
</dbReference>
<dbReference type="CDD" id="cd16263">
    <property type="entry name" value="BipA_III"/>
    <property type="match status" value="1"/>
</dbReference>
<dbReference type="Gene3D" id="3.30.70.870">
    <property type="entry name" value="Elongation Factor G (Translational Gtpase), domain 3"/>
    <property type="match status" value="1"/>
</dbReference>
<dbReference type="Pfam" id="PF00009">
    <property type="entry name" value="GTP_EFTU"/>
    <property type="match status" value="1"/>
</dbReference>
<keyword evidence="3" id="KW-0690">Ribosome biogenesis</keyword>
<dbReference type="Gene3D" id="3.30.70.240">
    <property type="match status" value="1"/>
</dbReference>
<dbReference type="PANTHER" id="PTHR42908">
    <property type="entry name" value="TRANSLATION ELONGATION FACTOR-RELATED"/>
    <property type="match status" value="1"/>
</dbReference>
<organism evidence="5 6">
    <name type="scientific">Desulfoscipio geothermicus DSM 3669</name>
    <dbReference type="NCBI Taxonomy" id="1121426"/>
    <lineage>
        <taxon>Bacteria</taxon>
        <taxon>Bacillati</taxon>
        <taxon>Bacillota</taxon>
        <taxon>Clostridia</taxon>
        <taxon>Eubacteriales</taxon>
        <taxon>Desulfallaceae</taxon>
        <taxon>Desulfoscipio</taxon>
    </lineage>
</organism>
<dbReference type="InterPro" id="IPR035651">
    <property type="entry name" value="BipA_V"/>
</dbReference>
<feature type="binding site" evidence="3">
    <location>
        <begin position="129"/>
        <end position="132"/>
    </location>
    <ligand>
        <name>GTP</name>
        <dbReference type="ChEBI" id="CHEBI:37565"/>
    </ligand>
</feature>
<dbReference type="PANTHER" id="PTHR42908:SF8">
    <property type="entry name" value="TR-TYPE G DOMAIN-CONTAINING PROTEIN"/>
    <property type="match status" value="1"/>
</dbReference>
<dbReference type="Proteomes" id="UP000199584">
    <property type="component" value="Unassembled WGS sequence"/>
</dbReference>
<dbReference type="GO" id="GO:0003924">
    <property type="term" value="F:GTPase activity"/>
    <property type="evidence" value="ECO:0007669"/>
    <property type="project" value="UniProtKB-UniRule"/>
</dbReference>
<comment type="catalytic activity">
    <reaction evidence="3">
        <text>GTP + H2O = GDP + phosphate + H(+)</text>
        <dbReference type="Rhea" id="RHEA:19669"/>
        <dbReference type="ChEBI" id="CHEBI:15377"/>
        <dbReference type="ChEBI" id="CHEBI:15378"/>
        <dbReference type="ChEBI" id="CHEBI:37565"/>
        <dbReference type="ChEBI" id="CHEBI:43474"/>
        <dbReference type="ChEBI" id="CHEBI:58189"/>
    </reaction>
</comment>
<dbReference type="InterPro" id="IPR027417">
    <property type="entry name" value="P-loop_NTPase"/>
</dbReference>
<comment type="function">
    <text evidence="3">A 50S ribosomal subunit assembly protein with GTPase activity, required for 50S subunit assembly at low temperatures, may also play a role in translation. Binds GTP and analogs. Binds the 70S ribosome between the 30S and 50S subunits, in a similar position as ribosome-bound EF-G; it contacts a number of ribosomal proteins, both rRNAs and the A-site tRNA.</text>
</comment>
<keyword evidence="3" id="KW-0378">Hydrolase</keyword>
<dbReference type="SUPFAM" id="SSF52540">
    <property type="entry name" value="P-loop containing nucleoside triphosphate hydrolases"/>
    <property type="match status" value="1"/>
</dbReference>
<feature type="binding site" evidence="3">
    <location>
        <begin position="16"/>
        <end position="21"/>
    </location>
    <ligand>
        <name>GTP</name>
        <dbReference type="ChEBI" id="CHEBI:37565"/>
    </ligand>
</feature>
<dbReference type="GO" id="GO:0043022">
    <property type="term" value="F:ribosome binding"/>
    <property type="evidence" value="ECO:0007669"/>
    <property type="project" value="UniProtKB-UniRule"/>
</dbReference>
<dbReference type="InterPro" id="IPR048876">
    <property type="entry name" value="BipA_C"/>
</dbReference>
<dbReference type="SUPFAM" id="SSF54980">
    <property type="entry name" value="EF-G C-terminal domain-like"/>
    <property type="match status" value="2"/>
</dbReference>
<dbReference type="PROSITE" id="PS00301">
    <property type="entry name" value="G_TR_1"/>
    <property type="match status" value="1"/>
</dbReference>
<dbReference type="Gene3D" id="3.40.50.300">
    <property type="entry name" value="P-loop containing nucleotide triphosphate hydrolases"/>
    <property type="match status" value="1"/>
</dbReference>
<dbReference type="GO" id="GO:0000049">
    <property type="term" value="F:tRNA binding"/>
    <property type="evidence" value="ECO:0007669"/>
    <property type="project" value="UniProtKB-KW"/>
</dbReference>
<evidence type="ECO:0000256" key="3">
    <source>
        <dbReference type="HAMAP-Rule" id="MF_00849"/>
    </source>
</evidence>
<dbReference type="InterPro" id="IPR006298">
    <property type="entry name" value="BipA"/>
</dbReference>
<evidence type="ECO:0000259" key="4">
    <source>
        <dbReference type="PROSITE" id="PS51722"/>
    </source>
</evidence>
<keyword evidence="6" id="KW-1185">Reference proteome</keyword>
<sequence>MKQNFIRNLAIIAHVDHGKTTLVDGMLKQSGVFHEKQVVEERVMDRNDLERERGITIMAKNTAVFYGPYKLNIVDTPGHADFGGEVERIVQMVDGVLLLVDAFEGPMPQTRFVLRKALEAGLAPIVVINKIDRLHARPAEVQDEVLELFIELDASEDQLDFPVIYTNARTGTATTDPAVTGTDLKSLFEMIVEKIPAPGGDPGAPLQMGVTLIDYDPYLGRQAVGRIHNGVIRAKEEVAVVAPGGVIRSRRPSGIYVFNGLKKVPVEEAAAGEIVVIAGLEDINVGNTVADPEHPVPLDFVRIDEPTVAVAMHVNKSPFAGQEGTHVTSRKLGERLTRELESDVSLRVESTDSPDTFMVSGRGELHLSILIETMRREGYEFEVSRPRVVEREIDGVRCEPVEELIIEVPEEYVGIVMERLGPRKSELINMTHKGDGQVRLEFHVPTRGLFGFRSEFMTDTKGMGIMHHSFHHYAPYQGEIHTRTRGSLVAFETGTTTSYSLENAQERGELFVGPGVPVYKGMVVGENSRPGDLPINVCKRKQLSNVRSSTSDISVKLTPYRPMSLEQCLEFIANDELVEVTPKSIRMRKK</sequence>
<dbReference type="SUPFAM" id="SSF50447">
    <property type="entry name" value="Translation proteins"/>
    <property type="match status" value="1"/>
</dbReference>
<dbReference type="InterPro" id="IPR047042">
    <property type="entry name" value="BipA_II"/>
</dbReference>
<feature type="domain" description="Tr-type G" evidence="4">
    <location>
        <begin position="4"/>
        <end position="199"/>
    </location>
</feature>
<keyword evidence="3" id="KW-0699">rRNA-binding</keyword>
<dbReference type="PRINTS" id="PR00315">
    <property type="entry name" value="ELONGATNFCT"/>
</dbReference>
<dbReference type="HAMAP" id="MF_00849">
    <property type="entry name" value="BipA"/>
    <property type="match status" value="1"/>
</dbReference>
<dbReference type="Pfam" id="PF00679">
    <property type="entry name" value="EFG_C"/>
    <property type="match status" value="1"/>
</dbReference>
<dbReference type="GO" id="GO:0005525">
    <property type="term" value="F:GTP binding"/>
    <property type="evidence" value="ECO:0007669"/>
    <property type="project" value="UniProtKB-UniRule"/>
</dbReference>
<dbReference type="GO" id="GO:0000027">
    <property type="term" value="P:ribosomal large subunit assembly"/>
    <property type="evidence" value="ECO:0007669"/>
    <property type="project" value="UniProtKB-UniRule"/>
</dbReference>
<name>A0A1I6DIH2_9FIRM</name>
<dbReference type="SMART" id="SM00838">
    <property type="entry name" value="EFG_C"/>
    <property type="match status" value="1"/>
</dbReference>
<dbReference type="NCBIfam" id="TIGR00231">
    <property type="entry name" value="small_GTP"/>
    <property type="match status" value="1"/>
</dbReference>
<dbReference type="InterPro" id="IPR004161">
    <property type="entry name" value="EFTu-like_2"/>
</dbReference>
<keyword evidence="3" id="KW-0820">tRNA-binding</keyword>
<keyword evidence="2 3" id="KW-0342">GTP-binding</keyword>
<dbReference type="Pfam" id="PF14492">
    <property type="entry name" value="EFG_III"/>
    <property type="match status" value="1"/>
</dbReference>